<dbReference type="SMART" id="SM00955">
    <property type="entry name" value="RNB"/>
    <property type="match status" value="1"/>
</dbReference>
<dbReference type="Pfam" id="PF13086">
    <property type="entry name" value="AAA_11"/>
    <property type="match status" value="1"/>
</dbReference>
<dbReference type="CDD" id="cd18808">
    <property type="entry name" value="SF1_C_Upf1"/>
    <property type="match status" value="1"/>
</dbReference>
<evidence type="ECO:0000256" key="3">
    <source>
        <dbReference type="ARBA" id="ARBA00022801"/>
    </source>
</evidence>
<dbReference type="InterPro" id="IPR047187">
    <property type="entry name" value="SF1_C_Upf1"/>
</dbReference>
<evidence type="ECO:0000256" key="6">
    <source>
        <dbReference type="SAM" id="MobiDB-lite"/>
    </source>
</evidence>
<dbReference type="InterPro" id="IPR041679">
    <property type="entry name" value="DNA2/NAM7-like_C"/>
</dbReference>
<name>A0A8B8CS77_CRAVI</name>
<dbReference type="InterPro" id="IPR001900">
    <property type="entry name" value="RNase_II/R"/>
</dbReference>
<evidence type="ECO:0000256" key="5">
    <source>
        <dbReference type="ARBA" id="ARBA00022840"/>
    </source>
</evidence>
<organism evidence="8 9">
    <name type="scientific">Crassostrea virginica</name>
    <name type="common">Eastern oyster</name>
    <dbReference type="NCBI Taxonomy" id="6565"/>
    <lineage>
        <taxon>Eukaryota</taxon>
        <taxon>Metazoa</taxon>
        <taxon>Spiralia</taxon>
        <taxon>Lophotrochozoa</taxon>
        <taxon>Mollusca</taxon>
        <taxon>Bivalvia</taxon>
        <taxon>Autobranchia</taxon>
        <taxon>Pteriomorphia</taxon>
        <taxon>Ostreida</taxon>
        <taxon>Ostreoidea</taxon>
        <taxon>Ostreidae</taxon>
        <taxon>Crassostrea</taxon>
    </lineage>
</organism>
<feature type="compositionally biased region" description="Basic residues" evidence="6">
    <location>
        <begin position="1793"/>
        <end position="1803"/>
    </location>
</feature>
<dbReference type="GO" id="GO:0004540">
    <property type="term" value="F:RNA nuclease activity"/>
    <property type="evidence" value="ECO:0007669"/>
    <property type="project" value="InterPro"/>
</dbReference>
<dbReference type="InterPro" id="IPR050534">
    <property type="entry name" value="Coronavir_polyprotein_1ab"/>
</dbReference>
<feature type="region of interest" description="Disordered" evidence="6">
    <location>
        <begin position="1790"/>
        <end position="1820"/>
    </location>
</feature>
<dbReference type="GO" id="GO:0016787">
    <property type="term" value="F:hydrolase activity"/>
    <property type="evidence" value="ECO:0007669"/>
    <property type="project" value="UniProtKB-KW"/>
</dbReference>
<dbReference type="SUPFAM" id="SSF52540">
    <property type="entry name" value="P-loop containing nucleoside triphosphate hydrolases"/>
    <property type="match status" value="1"/>
</dbReference>
<dbReference type="GO" id="GO:0003723">
    <property type="term" value="F:RNA binding"/>
    <property type="evidence" value="ECO:0007669"/>
    <property type="project" value="InterPro"/>
</dbReference>
<dbReference type="Pfam" id="PF25049">
    <property type="entry name" value="OB_HELZ2"/>
    <property type="match status" value="1"/>
</dbReference>
<accession>A0A8B8CS77</accession>
<evidence type="ECO:0000256" key="4">
    <source>
        <dbReference type="ARBA" id="ARBA00022806"/>
    </source>
</evidence>
<keyword evidence="8" id="KW-1185">Reference proteome</keyword>
<dbReference type="InterPro" id="IPR012340">
    <property type="entry name" value="NA-bd_OB-fold"/>
</dbReference>
<sequence length="1841" mass="212241">MPGKRKKGFKSCFRQDGRVPLMTTTRHTRHRSSQNLYRCSSISESLYSEAVGVFRDSDSDVSEPDSVDSEFDTEAVEREPLEIKPSGNALSEFKESEEESLSRFDESRLLYMSGDKEQIKRLQDDTMQYGLDLWNVESFKDKKENERFYDEMIPEQELEETLKSNVHKYKRCRFNVVNAHDSVCKILDHPDIDGLEEIHISGRSKAGRVFDGDLVLVKIFNYGKYKQNFIGRYQRDVNRNNKLHNVYGKVVGIFESKKIKDIAHPVFVCVLDETSNFLMRPVCKSVPKLNIIHDYHNPNVILVFEYDAQSGSLKSQSRFRIDPRNIKSFTFQVVYIKWTDFHPYPLAAVIKVIKIEENPTSALQNLRLQYHVPKYYGEETVKETERKLQNITLGKVKTEKDREDLTALRVFTIDPSKSLDLDDALSIQTKGENYRIGVHIADVGAAIQKGDAIDLEAQERSCTFYPGQGLKPYHMLPEPFATNICSLLPGVPRPAITIFFTIDKNSFEVKNIEVKKSTVRSFQQFTYEEVQNIIETDSPAGNLDEDILLLFEIAKTLRYIRIKNAIFHFPIEVKLGEEHTSVLKSIEAHYLVEEFMILANMSIAQFLIRTFPDVLPVRCQEAPSQEKVKAWREQNNPILNMVLRLQDVDPSMDQQRIGLEQIQNVIRYIHVMPLQKWVWESLLECARKNDMQTAAKLICTDQLHPLQCLALEEWISFQETACYKCTGSVESEKCFHFSLKMKLYVHFTSPIRRYPDLIVNRLIHAALNKAKCPYSTEEVHDLCEGFNSMMGKAKKFQKQCEVLFWGFKLRNAPKMVHAFVKDFTEKSVSIIIPGLRKIPVHCKEIPFNLLHLKEKPSMCRKNDPNDDLLNLKWLQRLYDVTGKPVTRAGWLGKDAKEAFCKRINPHTKAKFVMQETWKTILNVIVEEKFMELQRMLTITRNDDNFGLDEDRHNFVKACKDTVLDHSSEVETGNVIKQGCEYSMSFSRGQIVSVQVSSEPQKGILSPSLQLFDMTRSIKHCLQHTRDPIKFLSKYSILKPQKIYTCTVKYLTVWLPLHEMEAVTSAVDDDSVTINNVQVSFDSRRSGYFHLTRRFCDQRDIDHSRMSELFILQGENENDQQEFQNDNFICLKSEHVCRKPSGSESTVSVDPNDRINWILHGQLTAVERIKSEARKEETEPDHGRKKSTKSRYKLKFKLHDASSDPSDAMLYDENPSNCSVEIIQKSQTDARIEAILKCLGQSTDLAKKIALNKGKYNRLNSWYKKIAQETNVEVNIQGIVGNNEYQKKAIKKALVSPFTLIHGPPGTGKTYTGTKLVYLFDKINLKMQEQGHERMQLVFCGPNNKSVDLVARWMIQKYGKECPDIVRLYGNSLENKDFPTLGKYFSSRGSERDSKPDPKLMDISVHRLIRLEDKPNSEEIRKFDDLFQKYSEGEYEPTLENLKTYRRITSLAAQEELKQHRVIFCTTAVATSPRFIKALTGNIQQLIIDEAGMCTEPESIAAIIATKAQQVVLIGDHKQLRPVLKSTHAAKLGLETSLFERYSDRANMLQIQYRMHPGICEFPSKQFYDGKLQTGSSPKWDIKTPLRIWINRKKIPIVFCHVEGEEEYLAVSTEEGNEQSCSNKKEVDKVVKILKHLIEHESLDLSDYENLNIMSQYNSQCHQIRLAVSDIENVNVNTVVASQGGEWNYVIFSTVRSLPRYRIEKRPTLGWCKKNLGFISDEHQINVALTRARRGLIIIGNKNLLSCDPVWNSLIEHYARLGCVVDENEDFPTASHNLHGGFTYKSDVNQNISPRHKTSKKSTKMVREEKSEDDFYRGTDQEEEMHLRQLREEEMLFASGNI</sequence>
<protein>
    <submittedName>
        <fullName evidence="9">Helicase with zinc finger domain 2-like</fullName>
    </submittedName>
</protein>
<dbReference type="GO" id="GO:0043139">
    <property type="term" value="F:5'-3' DNA helicase activity"/>
    <property type="evidence" value="ECO:0007669"/>
    <property type="project" value="TreeGrafter"/>
</dbReference>
<dbReference type="SUPFAM" id="SSF50249">
    <property type="entry name" value="Nucleic acid-binding proteins"/>
    <property type="match status" value="2"/>
</dbReference>
<dbReference type="PANTHER" id="PTHR43788:SF16">
    <property type="entry name" value="HELICASE WITH ZINC FINGER 2"/>
    <property type="match status" value="1"/>
</dbReference>
<feature type="domain" description="RNB" evidence="7">
    <location>
        <begin position="402"/>
        <end position="769"/>
    </location>
</feature>
<evidence type="ECO:0000313" key="8">
    <source>
        <dbReference type="Proteomes" id="UP000694844"/>
    </source>
</evidence>
<dbReference type="FunFam" id="3.40.50.300:FF:001313">
    <property type="entry name" value="Helicase with zinc finger domain 2"/>
    <property type="match status" value="1"/>
</dbReference>
<dbReference type="Proteomes" id="UP000694844">
    <property type="component" value="Chromosome 2"/>
</dbReference>
<dbReference type="InterPro" id="IPR056787">
    <property type="entry name" value="OB_HELZ2"/>
</dbReference>
<dbReference type="KEGG" id="cvn:111121549"/>
<keyword evidence="2" id="KW-0547">Nucleotide-binding</keyword>
<dbReference type="PANTHER" id="PTHR43788">
    <property type="entry name" value="DNA2/NAM7 HELICASE FAMILY MEMBER"/>
    <property type="match status" value="1"/>
</dbReference>
<reference evidence="9" key="1">
    <citation type="submission" date="2025-08" db="UniProtKB">
        <authorList>
            <consortium name="RefSeq"/>
        </authorList>
    </citation>
    <scope>IDENTIFICATION</scope>
    <source>
        <tissue evidence="9">Whole sample</tissue>
    </source>
</reference>
<dbReference type="InterPro" id="IPR027417">
    <property type="entry name" value="P-loop_NTPase"/>
</dbReference>
<dbReference type="Gene3D" id="3.40.50.300">
    <property type="entry name" value="P-loop containing nucleotide triphosphate hydrolases"/>
    <property type="match status" value="2"/>
</dbReference>
<feature type="region of interest" description="Disordered" evidence="6">
    <location>
        <begin position="1168"/>
        <end position="1189"/>
    </location>
</feature>
<gene>
    <name evidence="9" type="primary">LOC111121549</name>
</gene>
<dbReference type="Pfam" id="PF00773">
    <property type="entry name" value="RNB"/>
    <property type="match status" value="1"/>
</dbReference>
<evidence type="ECO:0000313" key="9">
    <source>
        <dbReference type="RefSeq" id="XP_022318580.1"/>
    </source>
</evidence>
<dbReference type="RefSeq" id="XP_022318580.1">
    <property type="nucleotide sequence ID" value="XM_022462872.1"/>
</dbReference>
<dbReference type="Pfam" id="PF13087">
    <property type="entry name" value="AAA_12"/>
    <property type="match status" value="1"/>
</dbReference>
<dbReference type="Gene3D" id="2.40.50.690">
    <property type="match status" value="1"/>
</dbReference>
<proteinExistence type="inferred from homology"/>
<keyword evidence="3" id="KW-0378">Hydrolase</keyword>
<evidence type="ECO:0000259" key="7">
    <source>
        <dbReference type="SMART" id="SM00955"/>
    </source>
</evidence>
<keyword evidence="4" id="KW-0347">Helicase</keyword>
<comment type="similarity">
    <text evidence="1">Belongs to the DNA2/NAM7 helicase family.</text>
</comment>
<dbReference type="OrthoDB" id="6287246at2759"/>
<feature type="compositionally biased region" description="Basic and acidic residues" evidence="6">
    <location>
        <begin position="1168"/>
        <end position="1181"/>
    </location>
</feature>
<dbReference type="InterPro" id="IPR041677">
    <property type="entry name" value="DNA2/NAM7_AAA_11"/>
</dbReference>
<evidence type="ECO:0000256" key="2">
    <source>
        <dbReference type="ARBA" id="ARBA00022741"/>
    </source>
</evidence>
<dbReference type="GeneID" id="111121549"/>
<keyword evidence="5" id="KW-0067">ATP-binding</keyword>
<evidence type="ECO:0000256" key="1">
    <source>
        <dbReference type="ARBA" id="ARBA00007913"/>
    </source>
</evidence>
<feature type="compositionally biased region" description="Basic and acidic residues" evidence="6">
    <location>
        <begin position="1804"/>
        <end position="1820"/>
    </location>
</feature>
<dbReference type="GO" id="GO:0005524">
    <property type="term" value="F:ATP binding"/>
    <property type="evidence" value="ECO:0007669"/>
    <property type="project" value="UniProtKB-KW"/>
</dbReference>